<dbReference type="OrthoDB" id="4062651at2759"/>
<dbReference type="AlphaFoldDB" id="A0A0G2HW70"/>
<evidence type="ECO:0000313" key="2">
    <source>
        <dbReference type="Proteomes" id="UP000034680"/>
    </source>
</evidence>
<sequence length="133" mass="15164">MLSTPAGAPLYLAEDVDNFRADVENSILSSRGWVLQERALSRRTIYFTSTQVYWECGNGVICETLAQPRNPESRFLGDSNFPSFGLQFYKDERIQLVQHFYEELTMRAVLDERGVTFEEARGNACCPFFCGTV</sequence>
<name>A0A0G2HW70_9PEZI</name>
<reference evidence="1 2" key="1">
    <citation type="submission" date="2015-05" db="EMBL/GenBank/DDBJ databases">
        <title>Distinctive expansion of gene families associated with plant cell wall degradation and secondary metabolism in the genomes of grapevine trunk pathogens.</title>
        <authorList>
            <person name="Lawrence D.P."/>
            <person name="Travadon R."/>
            <person name="Rolshausen P.E."/>
            <person name="Baumgartner K."/>
        </authorList>
    </citation>
    <scope>NUCLEOTIDE SEQUENCE [LARGE SCALE GENOMIC DNA]</scope>
    <source>
        <strain evidence="1">DA912</strain>
    </source>
</reference>
<reference evidence="1 2" key="2">
    <citation type="submission" date="2015-05" db="EMBL/GenBank/DDBJ databases">
        <authorList>
            <person name="Morales-Cruz A."/>
            <person name="Amrine K.C."/>
            <person name="Cantu D."/>
        </authorList>
    </citation>
    <scope>NUCLEOTIDE SEQUENCE [LARGE SCALE GENOMIC DNA]</scope>
    <source>
        <strain evidence="1">DA912</strain>
    </source>
</reference>
<dbReference type="EMBL" id="LCUC01000332">
    <property type="protein sequence ID" value="KKY32265.1"/>
    <property type="molecule type" value="Genomic_DNA"/>
</dbReference>
<keyword evidence="2" id="KW-1185">Reference proteome</keyword>
<proteinExistence type="predicted"/>
<dbReference type="Proteomes" id="UP000034680">
    <property type="component" value="Unassembled WGS sequence"/>
</dbReference>
<evidence type="ECO:0000313" key="1">
    <source>
        <dbReference type="EMBL" id="KKY32265.1"/>
    </source>
</evidence>
<protein>
    <submittedName>
        <fullName evidence="1">Putative heterokaryon incompatibility protein</fullName>
    </submittedName>
</protein>
<accession>A0A0G2HW70</accession>
<dbReference type="STRING" id="1214573.A0A0G2HW70"/>
<gene>
    <name evidence="1" type="ORF">UCDDA912_g07806</name>
</gene>
<organism evidence="1 2">
    <name type="scientific">Diaporthe ampelina</name>
    <dbReference type="NCBI Taxonomy" id="1214573"/>
    <lineage>
        <taxon>Eukaryota</taxon>
        <taxon>Fungi</taxon>
        <taxon>Dikarya</taxon>
        <taxon>Ascomycota</taxon>
        <taxon>Pezizomycotina</taxon>
        <taxon>Sordariomycetes</taxon>
        <taxon>Sordariomycetidae</taxon>
        <taxon>Diaporthales</taxon>
        <taxon>Diaporthaceae</taxon>
        <taxon>Diaporthe</taxon>
    </lineage>
</organism>
<dbReference type="PANTHER" id="PTHR33112">
    <property type="entry name" value="DOMAIN PROTEIN, PUTATIVE-RELATED"/>
    <property type="match status" value="1"/>
</dbReference>
<comment type="caution">
    <text evidence="1">The sequence shown here is derived from an EMBL/GenBank/DDBJ whole genome shotgun (WGS) entry which is preliminary data.</text>
</comment>
<dbReference type="PANTHER" id="PTHR33112:SF10">
    <property type="entry name" value="TOL"/>
    <property type="match status" value="1"/>
</dbReference>